<evidence type="ECO:0000313" key="3">
    <source>
        <dbReference type="EMBL" id="GES80804.1"/>
    </source>
</evidence>
<gene>
    <name evidence="3" type="ORF">RCL2_000806300</name>
    <name evidence="2" type="ORF">RclHR1_01150022</name>
</gene>
<protein>
    <submittedName>
        <fullName evidence="2">Uncharacterized protein</fullName>
    </submittedName>
</protein>
<evidence type="ECO:0000313" key="4">
    <source>
        <dbReference type="Proteomes" id="UP000247702"/>
    </source>
</evidence>
<keyword evidence="4" id="KW-1185">Reference proteome</keyword>
<proteinExistence type="predicted"/>
<evidence type="ECO:0000256" key="1">
    <source>
        <dbReference type="SAM" id="MobiDB-lite"/>
    </source>
</evidence>
<dbReference type="Proteomes" id="UP000247702">
    <property type="component" value="Unassembled WGS sequence"/>
</dbReference>
<dbReference type="AlphaFoldDB" id="A0A2Z6QW78"/>
<name>A0A2Z6QW78_9GLOM</name>
<dbReference type="EMBL" id="BLAL01000053">
    <property type="protein sequence ID" value="GES80804.1"/>
    <property type="molecule type" value="Genomic_DNA"/>
</dbReference>
<reference evidence="3" key="2">
    <citation type="submission" date="2019-10" db="EMBL/GenBank/DDBJ databases">
        <title>Conservation and host-specific expression of non-tandemly repeated heterogenous ribosome RNA gene in arbuscular mycorrhizal fungi.</title>
        <authorList>
            <person name="Maeda T."/>
            <person name="Kobayashi Y."/>
            <person name="Nakagawa T."/>
            <person name="Ezawa T."/>
            <person name="Yamaguchi K."/>
            <person name="Bino T."/>
            <person name="Nishimoto Y."/>
            <person name="Shigenobu S."/>
            <person name="Kawaguchi M."/>
        </authorList>
    </citation>
    <scope>NUCLEOTIDE SEQUENCE</scope>
    <source>
        <strain evidence="3">HR1</strain>
    </source>
</reference>
<sequence>MDSSFFRSATKQKKKSGNNSLARTLINATMVRRIPRPRHNTKDKKSSAGNITKSRDHRSYLMRRRKRASKLKYLSTIFKKLWD</sequence>
<feature type="compositionally biased region" description="Basic residues" evidence="1">
    <location>
        <begin position="33"/>
        <end position="42"/>
    </location>
</feature>
<organism evidence="2 4">
    <name type="scientific">Rhizophagus clarus</name>
    <dbReference type="NCBI Taxonomy" id="94130"/>
    <lineage>
        <taxon>Eukaryota</taxon>
        <taxon>Fungi</taxon>
        <taxon>Fungi incertae sedis</taxon>
        <taxon>Mucoromycota</taxon>
        <taxon>Glomeromycotina</taxon>
        <taxon>Glomeromycetes</taxon>
        <taxon>Glomerales</taxon>
        <taxon>Glomeraceae</taxon>
        <taxon>Rhizophagus</taxon>
    </lineage>
</organism>
<evidence type="ECO:0000313" key="2">
    <source>
        <dbReference type="EMBL" id="GBB84918.1"/>
    </source>
</evidence>
<dbReference type="Proteomes" id="UP000615446">
    <property type="component" value="Unassembled WGS sequence"/>
</dbReference>
<accession>A0A2Z6QW78</accession>
<dbReference type="EMBL" id="BEXD01000169">
    <property type="protein sequence ID" value="GBB84918.1"/>
    <property type="molecule type" value="Genomic_DNA"/>
</dbReference>
<comment type="caution">
    <text evidence="2">The sequence shown here is derived from an EMBL/GenBank/DDBJ whole genome shotgun (WGS) entry which is preliminary data.</text>
</comment>
<feature type="region of interest" description="Disordered" evidence="1">
    <location>
        <begin position="1"/>
        <end position="64"/>
    </location>
</feature>
<reference evidence="2 4" key="1">
    <citation type="submission" date="2017-11" db="EMBL/GenBank/DDBJ databases">
        <title>The genome of Rhizophagus clarus HR1 reveals common genetic basis of auxotrophy among arbuscular mycorrhizal fungi.</title>
        <authorList>
            <person name="Kobayashi Y."/>
        </authorList>
    </citation>
    <scope>NUCLEOTIDE SEQUENCE [LARGE SCALE GENOMIC DNA]</scope>
    <source>
        <strain evidence="2 4">HR1</strain>
    </source>
</reference>